<dbReference type="EC" id="1.3.1.12" evidence="5"/>
<organism evidence="5">
    <name type="scientific">Desulfitobacterium hafniense</name>
    <name type="common">Desulfitobacterium frappieri</name>
    <dbReference type="NCBI Taxonomy" id="49338"/>
    <lineage>
        <taxon>Bacteria</taxon>
        <taxon>Bacillati</taxon>
        <taxon>Bacillota</taxon>
        <taxon>Clostridia</taxon>
        <taxon>Eubacteriales</taxon>
        <taxon>Desulfitobacteriaceae</taxon>
        <taxon>Desulfitobacterium</taxon>
    </lineage>
</organism>
<protein>
    <submittedName>
        <fullName evidence="5">Prephenate dehydrogenase</fullName>
        <ecNumber evidence="5">1.3.1.12</ecNumber>
    </submittedName>
</protein>
<dbReference type="AlphaFoldDB" id="A0A098B0E1"/>
<dbReference type="Gene3D" id="3.40.50.720">
    <property type="entry name" value="NAD(P)-binding Rossmann-like Domain"/>
    <property type="match status" value="1"/>
</dbReference>
<dbReference type="PROSITE" id="PS51176">
    <property type="entry name" value="PDH_ADH"/>
    <property type="match status" value="1"/>
</dbReference>
<evidence type="ECO:0000256" key="3">
    <source>
        <dbReference type="ARBA" id="ARBA00029440"/>
    </source>
</evidence>
<comment type="similarity">
    <text evidence="1">Belongs to the prephenate/arogenate dehydrogenase family.</text>
</comment>
<proteinExistence type="inferred from homology"/>
<dbReference type="PANTHER" id="PTHR21363">
    <property type="entry name" value="PREPHENATE DEHYDROGENASE"/>
    <property type="match status" value="1"/>
</dbReference>
<sequence>MEKGREIILSGGWTGQRQPRACVIGLGLIGGSWAGALAGRGWSVCAVECNEESLKEAKVREWIKEGWQEIPESLDVDLVILATPISLLAESFARVVGCVPAGSLITDVGSVKIDICRAANQMNSVYFIGGHPMTGSEQQGFQAAKPNLFQGYPYVITPPPSCPQEMVEKFSQLVQRLGARIVLREAEDHDDEVALISHLPHVLSLALALTAAEGNLRGKPLEIAGRSFREITRLVDSSPEMWRDILFSNASAILRSLDIWEEKVKEIREIIAGADGEEMLKVFARAQGARSQMLNRRESDANK</sequence>
<dbReference type="GO" id="GO:0004665">
    <property type="term" value="F:prephenate dehydrogenase (NADP+) activity"/>
    <property type="evidence" value="ECO:0007669"/>
    <property type="project" value="InterPro"/>
</dbReference>
<evidence type="ECO:0000256" key="1">
    <source>
        <dbReference type="ARBA" id="ARBA00007964"/>
    </source>
</evidence>
<dbReference type="InterPro" id="IPR036291">
    <property type="entry name" value="NAD(P)-bd_dom_sf"/>
</dbReference>
<dbReference type="GO" id="GO:0006571">
    <property type="term" value="P:tyrosine biosynthetic process"/>
    <property type="evidence" value="ECO:0007669"/>
    <property type="project" value="InterPro"/>
</dbReference>
<dbReference type="PATRIC" id="fig|49338.4.peg.2629"/>
<dbReference type="SUPFAM" id="SSF51735">
    <property type="entry name" value="NAD(P)-binding Rossmann-fold domains"/>
    <property type="match status" value="1"/>
</dbReference>
<dbReference type="GO" id="GO:0008977">
    <property type="term" value="F:prephenate dehydrogenase (NAD+) activity"/>
    <property type="evidence" value="ECO:0007669"/>
    <property type="project" value="UniProtKB-EC"/>
</dbReference>
<keyword evidence="2 5" id="KW-0560">Oxidoreductase</keyword>
<dbReference type="InterPro" id="IPR050812">
    <property type="entry name" value="Preph/Arog_dehydrog"/>
</dbReference>
<comment type="pathway">
    <text evidence="3">Amino-acid biosynthesis.</text>
</comment>
<evidence type="ECO:0000259" key="4">
    <source>
        <dbReference type="PROSITE" id="PS51176"/>
    </source>
</evidence>
<feature type="domain" description="Prephenate/arogenate dehydrogenase" evidence="4">
    <location>
        <begin position="19"/>
        <end position="301"/>
    </location>
</feature>
<dbReference type="Pfam" id="PF20463">
    <property type="entry name" value="PDH_C"/>
    <property type="match status" value="1"/>
</dbReference>
<dbReference type="InterPro" id="IPR008927">
    <property type="entry name" value="6-PGluconate_DH-like_C_sf"/>
</dbReference>
<dbReference type="EMBL" id="LK996017">
    <property type="protein sequence ID" value="CDX02333.1"/>
    <property type="molecule type" value="Genomic_DNA"/>
</dbReference>
<dbReference type="PANTHER" id="PTHR21363:SF0">
    <property type="entry name" value="PREPHENATE DEHYDROGENASE [NADP(+)]"/>
    <property type="match status" value="1"/>
</dbReference>
<dbReference type="RefSeq" id="WP_208926799.1">
    <property type="nucleotide sequence ID" value="NZ_LK996017.1"/>
</dbReference>
<dbReference type="InterPro" id="IPR003099">
    <property type="entry name" value="Prephen_DH"/>
</dbReference>
<name>A0A098B0E1_DESHA</name>
<evidence type="ECO:0000256" key="2">
    <source>
        <dbReference type="ARBA" id="ARBA00023002"/>
    </source>
</evidence>
<dbReference type="GO" id="GO:0070403">
    <property type="term" value="F:NAD+ binding"/>
    <property type="evidence" value="ECO:0007669"/>
    <property type="project" value="InterPro"/>
</dbReference>
<dbReference type="InterPro" id="IPR046826">
    <property type="entry name" value="PDH_N"/>
</dbReference>
<dbReference type="Pfam" id="PF02153">
    <property type="entry name" value="PDH_N"/>
    <property type="match status" value="1"/>
</dbReference>
<dbReference type="Gene3D" id="1.10.3660.10">
    <property type="entry name" value="6-phosphogluconate dehydrogenase C-terminal like domain"/>
    <property type="match status" value="1"/>
</dbReference>
<evidence type="ECO:0000313" key="5">
    <source>
        <dbReference type="EMBL" id="CDX02333.1"/>
    </source>
</evidence>
<gene>
    <name evidence="5" type="ORF">DPCES_2446</name>
</gene>
<reference evidence="5" key="1">
    <citation type="submission" date="2014-07" db="EMBL/GenBank/DDBJ databases">
        <authorList>
            <person name="Hornung V.Bastian."/>
        </authorList>
    </citation>
    <scope>NUCLEOTIDE SEQUENCE</scope>
    <source>
        <strain evidence="5">PCE-S</strain>
    </source>
</reference>
<accession>A0A098B0E1</accession>
<dbReference type="InterPro" id="IPR046825">
    <property type="entry name" value="PDH_C"/>
</dbReference>
<dbReference type="SUPFAM" id="SSF48179">
    <property type="entry name" value="6-phosphogluconate dehydrogenase C-terminal domain-like"/>
    <property type="match status" value="1"/>
</dbReference>